<dbReference type="InterPro" id="IPR006311">
    <property type="entry name" value="TAT_signal"/>
</dbReference>
<accession>A0ABW2NXI4</accession>
<dbReference type="PROSITE" id="PS51318">
    <property type="entry name" value="TAT"/>
    <property type="match status" value="1"/>
</dbReference>
<gene>
    <name evidence="2" type="ORF">ACFQSB_02270</name>
</gene>
<organism evidence="2 3">
    <name type="scientific">Sphaerisporangium rhizosphaerae</name>
    <dbReference type="NCBI Taxonomy" id="2269375"/>
    <lineage>
        <taxon>Bacteria</taxon>
        <taxon>Bacillati</taxon>
        <taxon>Actinomycetota</taxon>
        <taxon>Actinomycetes</taxon>
        <taxon>Streptosporangiales</taxon>
        <taxon>Streptosporangiaceae</taxon>
        <taxon>Sphaerisporangium</taxon>
    </lineage>
</organism>
<evidence type="ECO:0000313" key="2">
    <source>
        <dbReference type="EMBL" id="MFC7381014.1"/>
    </source>
</evidence>
<dbReference type="Proteomes" id="UP001596496">
    <property type="component" value="Unassembled WGS sequence"/>
</dbReference>
<name>A0ABW2NXI4_9ACTN</name>
<evidence type="ECO:0008006" key="4">
    <source>
        <dbReference type="Google" id="ProtNLM"/>
    </source>
</evidence>
<keyword evidence="1" id="KW-0732">Signal</keyword>
<evidence type="ECO:0000313" key="3">
    <source>
        <dbReference type="Proteomes" id="UP001596496"/>
    </source>
</evidence>
<keyword evidence="3" id="KW-1185">Reference proteome</keyword>
<evidence type="ECO:0000256" key="1">
    <source>
        <dbReference type="SAM" id="SignalP"/>
    </source>
</evidence>
<proteinExistence type="predicted"/>
<reference evidence="3" key="1">
    <citation type="journal article" date="2019" name="Int. J. Syst. Evol. Microbiol.">
        <title>The Global Catalogue of Microorganisms (GCM) 10K type strain sequencing project: providing services to taxonomists for standard genome sequencing and annotation.</title>
        <authorList>
            <consortium name="The Broad Institute Genomics Platform"/>
            <consortium name="The Broad Institute Genome Sequencing Center for Infectious Disease"/>
            <person name="Wu L."/>
            <person name="Ma J."/>
        </authorList>
    </citation>
    <scope>NUCLEOTIDE SEQUENCE [LARGE SCALE GENOMIC DNA]</scope>
    <source>
        <strain evidence="3">CECT 7649</strain>
    </source>
</reference>
<dbReference type="PROSITE" id="PS51257">
    <property type="entry name" value="PROKAR_LIPOPROTEIN"/>
    <property type="match status" value="1"/>
</dbReference>
<feature type="signal peptide" evidence="1">
    <location>
        <begin position="1"/>
        <end position="21"/>
    </location>
</feature>
<dbReference type="EMBL" id="JBHTCG010000001">
    <property type="protein sequence ID" value="MFC7381014.1"/>
    <property type="molecule type" value="Genomic_DNA"/>
</dbReference>
<protein>
    <recommendedName>
        <fullName evidence="4">DUF4439 domain-containing protein</fullName>
    </recommendedName>
</protein>
<sequence length="171" mass="17434">MRQRALTRRVVLRGTAAAAVAASVAGCSGAGPAPGAAPTPRPPDAETVLLTGVIADKEQMVALYRQAARANAKTAARLQPFQQRHEAHLAELRRRLPAPVPPPAGTPTPWASAGGSPSAAAVSIGTLRQMEGKAAAARVRQVRTVSAPLAQLLASIGACEAAHAAALARPR</sequence>
<feature type="chain" id="PRO_5047108172" description="DUF4439 domain-containing protein" evidence="1">
    <location>
        <begin position="22"/>
        <end position="171"/>
    </location>
</feature>
<dbReference type="RefSeq" id="WP_380823974.1">
    <property type="nucleotide sequence ID" value="NZ_JBHTCG010000001.1"/>
</dbReference>
<comment type="caution">
    <text evidence="2">The sequence shown here is derived from an EMBL/GenBank/DDBJ whole genome shotgun (WGS) entry which is preliminary data.</text>
</comment>